<dbReference type="EMBL" id="UZAU01000042">
    <property type="status" value="NOT_ANNOTATED_CDS"/>
    <property type="molecule type" value="Genomic_DNA"/>
</dbReference>
<feature type="region of interest" description="Disordered" evidence="1">
    <location>
        <begin position="1"/>
        <end position="67"/>
    </location>
</feature>
<protein>
    <submittedName>
        <fullName evidence="2">Uncharacterized protein</fullName>
    </submittedName>
</protein>
<reference evidence="2" key="2">
    <citation type="submission" date="2021-03" db="UniProtKB">
        <authorList>
            <consortium name="EnsemblPlants"/>
        </authorList>
    </citation>
    <scope>IDENTIFICATION</scope>
</reference>
<organism evidence="2 3">
    <name type="scientific">Cannabis sativa</name>
    <name type="common">Hemp</name>
    <name type="synonym">Marijuana</name>
    <dbReference type="NCBI Taxonomy" id="3483"/>
    <lineage>
        <taxon>Eukaryota</taxon>
        <taxon>Viridiplantae</taxon>
        <taxon>Streptophyta</taxon>
        <taxon>Embryophyta</taxon>
        <taxon>Tracheophyta</taxon>
        <taxon>Spermatophyta</taxon>
        <taxon>Magnoliopsida</taxon>
        <taxon>eudicotyledons</taxon>
        <taxon>Gunneridae</taxon>
        <taxon>Pentapetalae</taxon>
        <taxon>rosids</taxon>
        <taxon>fabids</taxon>
        <taxon>Rosales</taxon>
        <taxon>Cannabaceae</taxon>
        <taxon>Cannabis</taxon>
    </lineage>
</organism>
<sequence>MAVQAQNDSKPHEASEEEVEVDMQEVGPPDIDEGYNSNVKFVSPSRQGEKTPPAKKVAYNAPTSGGQPLVEIVVDLVDPTSSPTDLASKTSSHSRPSVAPSTKARHSSEVLVPLSSEKKEAKGTDEDEGDG</sequence>
<dbReference type="Gramene" id="evm.model.01.1699">
    <property type="protein sequence ID" value="cds.evm.model.01.1699"/>
    <property type="gene ID" value="evm.TU.01.1699"/>
</dbReference>
<dbReference type="Proteomes" id="UP000596661">
    <property type="component" value="Chromosome 1"/>
</dbReference>
<evidence type="ECO:0000256" key="1">
    <source>
        <dbReference type="SAM" id="MobiDB-lite"/>
    </source>
</evidence>
<feature type="compositionally biased region" description="Polar residues" evidence="1">
    <location>
        <begin position="79"/>
        <end position="95"/>
    </location>
</feature>
<name>A0A803NI58_CANSA</name>
<evidence type="ECO:0000313" key="2">
    <source>
        <dbReference type="EnsemblPlants" id="cds.evm.model.01.1699"/>
    </source>
</evidence>
<dbReference type="EnsemblPlants" id="evm.model.01.1699">
    <property type="protein sequence ID" value="cds.evm.model.01.1699"/>
    <property type="gene ID" value="evm.TU.01.1699"/>
</dbReference>
<evidence type="ECO:0000313" key="3">
    <source>
        <dbReference type="Proteomes" id="UP000596661"/>
    </source>
</evidence>
<feature type="compositionally biased region" description="Polar residues" evidence="1">
    <location>
        <begin position="35"/>
        <end position="46"/>
    </location>
</feature>
<proteinExistence type="predicted"/>
<keyword evidence="3" id="KW-1185">Reference proteome</keyword>
<dbReference type="AlphaFoldDB" id="A0A803NI58"/>
<accession>A0A803NI58</accession>
<feature type="region of interest" description="Disordered" evidence="1">
    <location>
        <begin position="79"/>
        <end position="131"/>
    </location>
</feature>
<reference evidence="2" key="1">
    <citation type="submission" date="2018-11" db="EMBL/GenBank/DDBJ databases">
        <authorList>
            <person name="Grassa J C."/>
        </authorList>
    </citation>
    <scope>NUCLEOTIDE SEQUENCE [LARGE SCALE GENOMIC DNA]</scope>
</reference>